<feature type="domain" description="Gingipain" evidence="1">
    <location>
        <begin position="35"/>
        <end position="125"/>
    </location>
</feature>
<feature type="non-terminal residue" evidence="2">
    <location>
        <position position="1"/>
    </location>
</feature>
<evidence type="ECO:0000313" key="2">
    <source>
        <dbReference type="EMBL" id="GAG79982.1"/>
    </source>
</evidence>
<dbReference type="Gene3D" id="3.40.50.1460">
    <property type="match status" value="1"/>
</dbReference>
<protein>
    <recommendedName>
        <fullName evidence="1">Gingipain domain-containing protein</fullName>
    </recommendedName>
</protein>
<organism evidence="2">
    <name type="scientific">marine sediment metagenome</name>
    <dbReference type="NCBI Taxonomy" id="412755"/>
    <lineage>
        <taxon>unclassified sequences</taxon>
        <taxon>metagenomes</taxon>
        <taxon>ecological metagenomes</taxon>
    </lineage>
</organism>
<dbReference type="GO" id="GO:0008234">
    <property type="term" value="F:cysteine-type peptidase activity"/>
    <property type="evidence" value="ECO:0007669"/>
    <property type="project" value="InterPro"/>
</dbReference>
<gene>
    <name evidence="2" type="ORF">S01H4_25836</name>
</gene>
<dbReference type="Pfam" id="PF01364">
    <property type="entry name" value="Peptidase_C25"/>
    <property type="match status" value="1"/>
</dbReference>
<proteinExistence type="predicted"/>
<dbReference type="InterPro" id="IPR001769">
    <property type="entry name" value="Gingipain"/>
</dbReference>
<reference evidence="2" key="1">
    <citation type="journal article" date="2014" name="Front. Microbiol.">
        <title>High frequency of phylogenetically diverse reductive dehalogenase-homologous genes in deep subseafloor sedimentary metagenomes.</title>
        <authorList>
            <person name="Kawai M."/>
            <person name="Futagami T."/>
            <person name="Toyoda A."/>
            <person name="Takaki Y."/>
            <person name="Nishi S."/>
            <person name="Hori S."/>
            <person name="Arai W."/>
            <person name="Tsubouchi T."/>
            <person name="Morono Y."/>
            <person name="Uchiyama I."/>
            <person name="Ito T."/>
            <person name="Fujiyama A."/>
            <person name="Inagaki F."/>
            <person name="Takami H."/>
        </authorList>
    </citation>
    <scope>NUCLEOTIDE SEQUENCE</scope>
    <source>
        <strain evidence="2">Expedition CK06-06</strain>
    </source>
</reference>
<evidence type="ECO:0000259" key="1">
    <source>
        <dbReference type="Pfam" id="PF01364"/>
    </source>
</evidence>
<accession>X1BFM7</accession>
<comment type="caution">
    <text evidence="2">The sequence shown here is derived from an EMBL/GenBank/DDBJ whole genome shotgun (WGS) entry which is preliminary data.</text>
</comment>
<name>X1BFM7_9ZZZZ</name>
<dbReference type="EMBL" id="BART01012357">
    <property type="protein sequence ID" value="GAG79982.1"/>
    <property type="molecule type" value="Genomic_DNA"/>
</dbReference>
<dbReference type="AlphaFoldDB" id="X1BFM7"/>
<sequence length="131" mass="14877">NMIEGIKEYGISGYFFTSPLRFFYMEWVPKCWSWWLTSNDNGGAIATLGNTGLGMGLWGFDYTTGLDGWLFPRFFYHYGTLGEQHIGMAHSSAITDYVNEFDINLDGEDRQMIQQWALIGDPSLMPGGYSN</sequence>
<dbReference type="GO" id="GO:0006508">
    <property type="term" value="P:proteolysis"/>
    <property type="evidence" value="ECO:0007669"/>
    <property type="project" value="InterPro"/>
</dbReference>